<dbReference type="AlphaFoldDB" id="A0A371BEB5"/>
<sequence length="342" mass="35468">MKAWLSPHNCGVLVVFAALWVALIGPAAAQMTLAQANSSSSLFSATPSFGAFTPPPARGGDGFGGAGGVLGPPSQAPVAIPPAAAPMVPAGQVALLLSARFGTQASPITGGLTWRIYAAKAEQGGKYRLLREDKSPAPTVVLPAGNYIVHVGFGLANAVKPVTLRGATVREEFDLPAGALRIEGRVGDARIPAAQISFDVFSGSQFEPGDRRPIAEHVASGAVVVVPEGTYYIVSNYGDANSVVRSDIRVQAGKLTDVIVNHRAAIITLKLVNEKGGEALANTAWSVLTPGGDVIKESIGAFPRVVLAEGEYRAIARNDGNVFEREFTVVPGVDGDIEVQAR</sequence>
<dbReference type="Proteomes" id="UP000263993">
    <property type="component" value="Unassembled WGS sequence"/>
</dbReference>
<comment type="caution">
    <text evidence="1">The sequence shown here is derived from an EMBL/GenBank/DDBJ whole genome shotgun (WGS) entry which is preliminary data.</text>
</comment>
<dbReference type="EMBL" id="QRGO01000001">
    <property type="protein sequence ID" value="RDV05857.1"/>
    <property type="molecule type" value="Genomic_DNA"/>
</dbReference>
<gene>
    <name evidence="1" type="ORF">DXH78_12650</name>
</gene>
<name>A0A371BEB5_9BRAD</name>
<evidence type="ECO:0000313" key="2">
    <source>
        <dbReference type="Proteomes" id="UP000263993"/>
    </source>
</evidence>
<dbReference type="OrthoDB" id="9800206at2"/>
<protein>
    <submittedName>
        <fullName evidence="1">Uncharacterized protein</fullName>
    </submittedName>
</protein>
<keyword evidence="2" id="KW-1185">Reference proteome</keyword>
<proteinExistence type="predicted"/>
<organism evidence="1 2">
    <name type="scientific">Undibacter mobilis</name>
    <dbReference type="NCBI Taxonomy" id="2292256"/>
    <lineage>
        <taxon>Bacteria</taxon>
        <taxon>Pseudomonadati</taxon>
        <taxon>Pseudomonadota</taxon>
        <taxon>Alphaproteobacteria</taxon>
        <taxon>Hyphomicrobiales</taxon>
        <taxon>Nitrobacteraceae</taxon>
        <taxon>Undibacter</taxon>
    </lineage>
</organism>
<evidence type="ECO:0000313" key="1">
    <source>
        <dbReference type="EMBL" id="RDV05857.1"/>
    </source>
</evidence>
<accession>A0A371BEB5</accession>
<reference evidence="2" key="1">
    <citation type="submission" date="2018-08" db="EMBL/GenBank/DDBJ databases">
        <authorList>
            <person name="Kim S.-J."/>
            <person name="Jung G.-Y."/>
        </authorList>
    </citation>
    <scope>NUCLEOTIDE SEQUENCE [LARGE SCALE GENOMIC DNA]</scope>
    <source>
        <strain evidence="2">GY_H</strain>
    </source>
</reference>